<dbReference type="GO" id="GO:0005524">
    <property type="term" value="F:ATP binding"/>
    <property type="evidence" value="ECO:0007669"/>
    <property type="project" value="UniProtKB-KW"/>
</dbReference>
<dbReference type="CDD" id="cd16936">
    <property type="entry name" value="HATPase_RsbW-like"/>
    <property type="match status" value="1"/>
</dbReference>
<evidence type="ECO:0000313" key="3">
    <source>
        <dbReference type="EMBL" id="MCD2193687.1"/>
    </source>
</evidence>
<comment type="caution">
    <text evidence="3">The sequence shown here is derived from an EMBL/GenBank/DDBJ whole genome shotgun (WGS) entry which is preliminary data.</text>
</comment>
<dbReference type="InterPro" id="IPR050267">
    <property type="entry name" value="Anti-sigma-factor_SerPK"/>
</dbReference>
<keyword evidence="3" id="KW-0547">Nucleotide-binding</keyword>
<keyword evidence="1" id="KW-0418">Kinase</keyword>
<feature type="domain" description="Histidine kinase/HSP90-like ATPase" evidence="2">
    <location>
        <begin position="5"/>
        <end position="115"/>
    </location>
</feature>
<dbReference type="InterPro" id="IPR036890">
    <property type="entry name" value="HATPase_C_sf"/>
</dbReference>
<name>A0ABS8P6X2_9PSEU</name>
<keyword evidence="3" id="KW-0067">ATP-binding</keyword>
<protein>
    <submittedName>
        <fullName evidence="3">ATP-binding protein</fullName>
    </submittedName>
</protein>
<evidence type="ECO:0000313" key="4">
    <source>
        <dbReference type="Proteomes" id="UP001199469"/>
    </source>
</evidence>
<evidence type="ECO:0000259" key="2">
    <source>
        <dbReference type="Pfam" id="PF13581"/>
    </source>
</evidence>
<proteinExistence type="predicted"/>
<dbReference type="Proteomes" id="UP001199469">
    <property type="component" value="Unassembled WGS sequence"/>
</dbReference>
<dbReference type="RefSeq" id="WP_230732154.1">
    <property type="nucleotide sequence ID" value="NZ_JAJNDB010000001.1"/>
</dbReference>
<dbReference type="InterPro" id="IPR003594">
    <property type="entry name" value="HATPase_dom"/>
</dbReference>
<evidence type="ECO:0000256" key="1">
    <source>
        <dbReference type="ARBA" id="ARBA00022527"/>
    </source>
</evidence>
<organism evidence="3 4">
    <name type="scientific">Actinomycetospora endophytica</name>
    <dbReference type="NCBI Taxonomy" id="2291215"/>
    <lineage>
        <taxon>Bacteria</taxon>
        <taxon>Bacillati</taxon>
        <taxon>Actinomycetota</taxon>
        <taxon>Actinomycetes</taxon>
        <taxon>Pseudonocardiales</taxon>
        <taxon>Pseudonocardiaceae</taxon>
        <taxon>Actinomycetospora</taxon>
    </lineage>
</organism>
<dbReference type="PANTHER" id="PTHR35526:SF3">
    <property type="entry name" value="ANTI-SIGMA-F FACTOR RSBW"/>
    <property type="match status" value="1"/>
</dbReference>
<sequence>MAAIAQNLRGLRHRLQQWVAAIGFDQETTGEIEAAVYEALTNVADHAYPEPGRPVRLAAATGGAVAEVQVSDHGRWHPPPADPGGRGRGLALMRALAGRVETATHPTGTTVTLSWALPHGDGAS</sequence>
<keyword evidence="1" id="KW-0723">Serine/threonine-protein kinase</keyword>
<keyword evidence="4" id="KW-1185">Reference proteome</keyword>
<accession>A0ABS8P6X2</accession>
<dbReference type="Gene3D" id="3.30.565.10">
    <property type="entry name" value="Histidine kinase-like ATPase, C-terminal domain"/>
    <property type="match status" value="1"/>
</dbReference>
<reference evidence="3 4" key="1">
    <citation type="submission" date="2021-11" db="EMBL/GenBank/DDBJ databases">
        <title>Draft genome sequence of Actinomycetospora sp. SF1 isolated from the rhizosphere soil.</title>
        <authorList>
            <person name="Duangmal K."/>
            <person name="Chantavorakit T."/>
        </authorList>
    </citation>
    <scope>NUCLEOTIDE SEQUENCE [LARGE SCALE GENOMIC DNA]</scope>
    <source>
        <strain evidence="3 4">TBRC 5722</strain>
    </source>
</reference>
<keyword evidence="1" id="KW-0808">Transferase</keyword>
<dbReference type="SUPFAM" id="SSF55874">
    <property type="entry name" value="ATPase domain of HSP90 chaperone/DNA topoisomerase II/histidine kinase"/>
    <property type="match status" value="1"/>
</dbReference>
<dbReference type="PANTHER" id="PTHR35526">
    <property type="entry name" value="ANTI-SIGMA-F FACTOR RSBW-RELATED"/>
    <property type="match status" value="1"/>
</dbReference>
<gene>
    <name evidence="3" type="ORF">LQ327_09895</name>
</gene>
<dbReference type="EMBL" id="JAJNDB010000001">
    <property type="protein sequence ID" value="MCD2193687.1"/>
    <property type="molecule type" value="Genomic_DNA"/>
</dbReference>
<dbReference type="Pfam" id="PF13581">
    <property type="entry name" value="HATPase_c_2"/>
    <property type="match status" value="1"/>
</dbReference>